<feature type="transmembrane region" description="Helical" evidence="1">
    <location>
        <begin position="325"/>
        <end position="348"/>
    </location>
</feature>
<dbReference type="InterPro" id="IPR050623">
    <property type="entry name" value="Glucan_succinyl_AcylTrfase"/>
</dbReference>
<evidence type="ECO:0000313" key="3">
    <source>
        <dbReference type="EMBL" id="MEV4680033.1"/>
    </source>
</evidence>
<feature type="transmembrane region" description="Helical" evidence="1">
    <location>
        <begin position="221"/>
        <end position="238"/>
    </location>
</feature>
<dbReference type="RefSeq" id="WP_364588117.1">
    <property type="nucleotide sequence ID" value="NZ_JBFAQK010000003.1"/>
</dbReference>
<feature type="transmembrane region" description="Helical" evidence="1">
    <location>
        <begin position="96"/>
        <end position="117"/>
    </location>
</feature>
<feature type="transmembrane region" description="Helical" evidence="1">
    <location>
        <begin position="55"/>
        <end position="75"/>
    </location>
</feature>
<dbReference type="Proteomes" id="UP001552521">
    <property type="component" value="Unassembled WGS sequence"/>
</dbReference>
<name>A0ABV3HN88_9ACTN</name>
<accession>A0ABV3HN88</accession>
<keyword evidence="3" id="KW-0012">Acyltransferase</keyword>
<evidence type="ECO:0000256" key="1">
    <source>
        <dbReference type="SAM" id="Phobius"/>
    </source>
</evidence>
<feature type="transmembrane region" description="Helical" evidence="1">
    <location>
        <begin position="161"/>
        <end position="185"/>
    </location>
</feature>
<feature type="transmembrane region" description="Helical" evidence="1">
    <location>
        <begin position="354"/>
        <end position="376"/>
    </location>
</feature>
<organism evidence="3 4">
    <name type="scientific">Streptomyces kurssanovii</name>
    <dbReference type="NCBI Taxonomy" id="67312"/>
    <lineage>
        <taxon>Bacteria</taxon>
        <taxon>Bacillati</taxon>
        <taxon>Actinomycetota</taxon>
        <taxon>Actinomycetes</taxon>
        <taxon>Kitasatosporales</taxon>
        <taxon>Streptomycetaceae</taxon>
        <taxon>Streptomyces</taxon>
    </lineage>
</organism>
<gene>
    <name evidence="3" type="ORF">AB0K36_04485</name>
</gene>
<feature type="transmembrane region" description="Helical" evidence="1">
    <location>
        <begin position="21"/>
        <end position="40"/>
    </location>
</feature>
<reference evidence="3 4" key="1">
    <citation type="submission" date="2024-06" db="EMBL/GenBank/DDBJ databases">
        <title>The Natural Products Discovery Center: Release of the First 8490 Sequenced Strains for Exploring Actinobacteria Biosynthetic Diversity.</title>
        <authorList>
            <person name="Kalkreuter E."/>
            <person name="Kautsar S.A."/>
            <person name="Yang D."/>
            <person name="Bader C.D."/>
            <person name="Teijaro C.N."/>
            <person name="Fluegel L."/>
            <person name="Davis C.M."/>
            <person name="Simpson J.R."/>
            <person name="Lauterbach L."/>
            <person name="Steele A.D."/>
            <person name="Gui C."/>
            <person name="Meng S."/>
            <person name="Li G."/>
            <person name="Viehrig K."/>
            <person name="Ye F."/>
            <person name="Su P."/>
            <person name="Kiefer A.F."/>
            <person name="Nichols A."/>
            <person name="Cepeda A.J."/>
            <person name="Yan W."/>
            <person name="Fan B."/>
            <person name="Jiang Y."/>
            <person name="Adhikari A."/>
            <person name="Zheng C.-J."/>
            <person name="Schuster L."/>
            <person name="Cowan T.M."/>
            <person name="Smanski M.J."/>
            <person name="Chevrette M.G."/>
            <person name="De Carvalho L.P.S."/>
            <person name="Shen B."/>
        </authorList>
    </citation>
    <scope>NUCLEOTIDE SEQUENCE [LARGE SCALE GENOMIC DNA]</scope>
    <source>
        <strain evidence="3 4">NPDC049344</strain>
    </source>
</reference>
<keyword evidence="4" id="KW-1185">Reference proteome</keyword>
<dbReference type="InterPro" id="IPR002656">
    <property type="entry name" value="Acyl_transf_3_dom"/>
</dbReference>
<keyword evidence="1" id="KW-0472">Membrane</keyword>
<dbReference type="PANTHER" id="PTHR36927">
    <property type="entry name" value="BLR4337 PROTEIN"/>
    <property type="match status" value="1"/>
</dbReference>
<keyword evidence="1" id="KW-1133">Transmembrane helix</keyword>
<keyword evidence="1" id="KW-0812">Transmembrane</keyword>
<protein>
    <submittedName>
        <fullName evidence="3">Acyltransferase family protein</fullName>
    </submittedName>
</protein>
<dbReference type="Pfam" id="PF01757">
    <property type="entry name" value="Acyl_transf_3"/>
    <property type="match status" value="1"/>
</dbReference>
<proteinExistence type="predicted"/>
<dbReference type="EMBL" id="JBFAQK010000003">
    <property type="protein sequence ID" value="MEV4680033.1"/>
    <property type="molecule type" value="Genomic_DNA"/>
</dbReference>
<evidence type="ECO:0000259" key="2">
    <source>
        <dbReference type="Pfam" id="PF01757"/>
    </source>
</evidence>
<evidence type="ECO:0000313" key="4">
    <source>
        <dbReference type="Proteomes" id="UP001552521"/>
    </source>
</evidence>
<comment type="caution">
    <text evidence="3">The sequence shown here is derived from an EMBL/GenBank/DDBJ whole genome shotgun (WGS) entry which is preliminary data.</text>
</comment>
<feature type="domain" description="Acyltransferase 3" evidence="2">
    <location>
        <begin position="18"/>
        <end position="373"/>
    </location>
</feature>
<feature type="transmembrane region" description="Helical" evidence="1">
    <location>
        <begin position="282"/>
        <end position="305"/>
    </location>
</feature>
<feature type="transmembrane region" description="Helical" evidence="1">
    <location>
        <begin position="250"/>
        <end position="270"/>
    </location>
</feature>
<dbReference type="GO" id="GO:0016746">
    <property type="term" value="F:acyltransferase activity"/>
    <property type="evidence" value="ECO:0007669"/>
    <property type="project" value="UniProtKB-KW"/>
</dbReference>
<keyword evidence="3" id="KW-0808">Transferase</keyword>
<sequence>MDTETATEPPAPAARRRELDVLRALIVLGLVFFHAALVFAPDDDFYVKNAETADAVTVLAGFGVVWAMPMLFLVAGLGTRHSMRRRGPGRFARERLLRLGVPLVLASLALNPVPQWLRLRAADPGYDESYWRFWPRFLTVRLEPGDFPFVLDGRYFETGHLWFVVLLLAFCLLLVPVAGVVAVAGEHAAAAVARRPGLLLLPALAPALLNALLGMEEDYAGWNRWTYLLFFLCGYAVADDARFRAALRRLAVPVGLLGLVLFGASAPGFVAGDDPFTAWSPLALATRALFGAAGWCWVVAIVGLLDRPRERGRSSGGGGRVWGYLTLAALPLYVLHQPVVVAFAYAVVGWPAPILVKYAVIVTGSLAVILVVYEYAVRRTRVTRFLFGMRPEPGPSRTELGS</sequence>
<feature type="transmembrane region" description="Helical" evidence="1">
    <location>
        <begin position="197"/>
        <end position="215"/>
    </location>
</feature>
<dbReference type="PANTHER" id="PTHR36927:SF3">
    <property type="entry name" value="GLUCANS BIOSYNTHESIS PROTEIN C"/>
    <property type="match status" value="1"/>
</dbReference>